<dbReference type="CDD" id="cd12914">
    <property type="entry name" value="PDC1_DGC_like"/>
    <property type="match status" value="1"/>
</dbReference>
<dbReference type="PROSITE" id="PS50113">
    <property type="entry name" value="PAC"/>
    <property type="match status" value="1"/>
</dbReference>
<dbReference type="Pfam" id="PF02743">
    <property type="entry name" value="dCache_1"/>
    <property type="match status" value="1"/>
</dbReference>
<evidence type="ECO:0000256" key="4">
    <source>
        <dbReference type="ARBA" id="ARBA00022989"/>
    </source>
</evidence>
<protein>
    <recommendedName>
        <fullName evidence="13">PAS domain S-box-containing protein/diguanylate cyclase (GGDEF) domain-containing protein</fullName>
    </recommendedName>
</protein>
<dbReference type="SUPFAM" id="SSF55785">
    <property type="entry name" value="PYP-like sensor domain (PAS domain)"/>
    <property type="match status" value="2"/>
</dbReference>
<dbReference type="InterPro" id="IPR000160">
    <property type="entry name" value="GGDEF_dom"/>
</dbReference>
<dbReference type="SMART" id="SM00091">
    <property type="entry name" value="PAS"/>
    <property type="match status" value="2"/>
</dbReference>
<dbReference type="InterPro" id="IPR035965">
    <property type="entry name" value="PAS-like_dom_sf"/>
</dbReference>
<evidence type="ECO:0000256" key="5">
    <source>
        <dbReference type="ARBA" id="ARBA00023136"/>
    </source>
</evidence>
<dbReference type="SMART" id="SM00267">
    <property type="entry name" value="GGDEF"/>
    <property type="match status" value="1"/>
</dbReference>
<dbReference type="NCBIfam" id="TIGR00254">
    <property type="entry name" value="GGDEF"/>
    <property type="match status" value="1"/>
</dbReference>
<dbReference type="NCBIfam" id="TIGR00229">
    <property type="entry name" value="sensory_box"/>
    <property type="match status" value="1"/>
</dbReference>
<dbReference type="InterPro" id="IPR043128">
    <property type="entry name" value="Rev_trsase/Diguanyl_cyclase"/>
</dbReference>
<dbReference type="Gene3D" id="3.30.70.270">
    <property type="match status" value="1"/>
</dbReference>
<dbReference type="CDD" id="cd00130">
    <property type="entry name" value="PAS"/>
    <property type="match status" value="1"/>
</dbReference>
<feature type="domain" description="GGDEF" evidence="10">
    <location>
        <begin position="659"/>
        <end position="789"/>
    </location>
</feature>
<evidence type="ECO:0008006" key="13">
    <source>
        <dbReference type="Google" id="ProtNLM"/>
    </source>
</evidence>
<dbReference type="SUPFAM" id="SSF55073">
    <property type="entry name" value="Nucleotide cyclase"/>
    <property type="match status" value="1"/>
</dbReference>
<dbReference type="CDD" id="cd18774">
    <property type="entry name" value="PDC2_HK_sensor"/>
    <property type="match status" value="1"/>
</dbReference>
<proteinExistence type="predicted"/>
<dbReference type="Proteomes" id="UP000637423">
    <property type="component" value="Unassembled WGS sequence"/>
</dbReference>
<dbReference type="InterPro" id="IPR052155">
    <property type="entry name" value="Biofilm_reg_signaling"/>
</dbReference>
<dbReference type="GO" id="GO:0007165">
    <property type="term" value="P:signal transduction"/>
    <property type="evidence" value="ECO:0007669"/>
    <property type="project" value="InterPro"/>
</dbReference>
<feature type="domain" description="PAC" evidence="8">
    <location>
        <begin position="440"/>
        <end position="492"/>
    </location>
</feature>
<feature type="domain" description="HAMP" evidence="9">
    <location>
        <begin position="314"/>
        <end position="367"/>
    </location>
</feature>
<dbReference type="InterPro" id="IPR000700">
    <property type="entry name" value="PAS-assoc_C"/>
</dbReference>
<comment type="caution">
    <text evidence="11">The sequence shown here is derived from an EMBL/GenBank/DDBJ whole genome shotgun (WGS) entry which is preliminary data.</text>
</comment>
<evidence type="ECO:0000313" key="11">
    <source>
        <dbReference type="EMBL" id="GGC62913.1"/>
    </source>
</evidence>
<dbReference type="PROSITE" id="PS51257">
    <property type="entry name" value="PROKAR_LIPOPROTEIN"/>
    <property type="match status" value="1"/>
</dbReference>
<evidence type="ECO:0000259" key="10">
    <source>
        <dbReference type="PROSITE" id="PS50887"/>
    </source>
</evidence>
<dbReference type="PROSITE" id="PS50112">
    <property type="entry name" value="PAS"/>
    <property type="match status" value="1"/>
</dbReference>
<dbReference type="EMBL" id="BMED01000001">
    <property type="protein sequence ID" value="GGC62913.1"/>
    <property type="molecule type" value="Genomic_DNA"/>
</dbReference>
<keyword evidence="4 6" id="KW-1133">Transmembrane helix</keyword>
<feature type="domain" description="PAS" evidence="7">
    <location>
        <begin position="372"/>
        <end position="426"/>
    </location>
</feature>
<dbReference type="GO" id="GO:0003824">
    <property type="term" value="F:catalytic activity"/>
    <property type="evidence" value="ECO:0007669"/>
    <property type="project" value="UniProtKB-ARBA"/>
</dbReference>
<accession>A0A916U8C6</accession>
<dbReference type="Pfam" id="PF00990">
    <property type="entry name" value="GGDEF"/>
    <property type="match status" value="1"/>
</dbReference>
<dbReference type="Gene3D" id="6.10.340.10">
    <property type="match status" value="1"/>
</dbReference>
<dbReference type="InterPro" id="IPR003660">
    <property type="entry name" value="HAMP_dom"/>
</dbReference>
<keyword evidence="2" id="KW-1003">Cell membrane</keyword>
<dbReference type="CDD" id="cd01949">
    <property type="entry name" value="GGDEF"/>
    <property type="match status" value="1"/>
</dbReference>
<evidence type="ECO:0000256" key="3">
    <source>
        <dbReference type="ARBA" id="ARBA00022692"/>
    </source>
</evidence>
<evidence type="ECO:0000313" key="12">
    <source>
        <dbReference type="Proteomes" id="UP000637423"/>
    </source>
</evidence>
<dbReference type="PROSITE" id="PS50885">
    <property type="entry name" value="HAMP"/>
    <property type="match status" value="1"/>
</dbReference>
<dbReference type="AlphaFoldDB" id="A0A916U8C6"/>
<reference evidence="11" key="1">
    <citation type="journal article" date="2014" name="Int. J. Syst. Evol. Microbiol.">
        <title>Complete genome sequence of Corynebacterium casei LMG S-19264T (=DSM 44701T), isolated from a smear-ripened cheese.</title>
        <authorList>
            <consortium name="US DOE Joint Genome Institute (JGI-PGF)"/>
            <person name="Walter F."/>
            <person name="Albersmeier A."/>
            <person name="Kalinowski J."/>
            <person name="Ruckert C."/>
        </authorList>
    </citation>
    <scope>NUCLEOTIDE SEQUENCE</scope>
    <source>
        <strain evidence="11">CGMCC 1.10998</strain>
    </source>
</reference>
<dbReference type="InterPro" id="IPR000014">
    <property type="entry name" value="PAS"/>
</dbReference>
<dbReference type="InterPro" id="IPR029787">
    <property type="entry name" value="Nucleotide_cyclase"/>
</dbReference>
<name>A0A916U8C6_9BURK</name>
<organism evidence="11 12">
    <name type="scientific">Undibacterium terreum</name>
    <dbReference type="NCBI Taxonomy" id="1224302"/>
    <lineage>
        <taxon>Bacteria</taxon>
        <taxon>Pseudomonadati</taxon>
        <taxon>Pseudomonadota</taxon>
        <taxon>Betaproteobacteria</taxon>
        <taxon>Burkholderiales</taxon>
        <taxon>Oxalobacteraceae</taxon>
        <taxon>Undibacterium</taxon>
    </lineage>
</organism>
<keyword evidence="12" id="KW-1185">Reference proteome</keyword>
<sequence length="789" mass="86025">MDLIKAILRTSLKIKISALVLLVIFASCWVLAYAVARRLEHDMTELLTAQQFSQASYIAEDIQIKLQSRVAALKKVSSSLTPEIISNPQKAHEFLREHTELQTLFKSGVVLLSKDGKGIADEPHFSGFGMAPYGEREYFKEAVASGQVVFGKPRVGIMSKRPVAPIASPVMDSDGNVTAVLVGYATISDTSLFGLIEQATFGKSGYVVISSARYGVVVTSSNPARILDAIAKPGVSQMVDKFVAGYEGSGVAINSKGVLTLTSAKQVPIAGWFVQIVLPVEEAFAPIEQMKRYAYGVAGFLALVATAIMWLLVRYAFWPLEVAAKSIYYMAKGKSPMHRLPVDGNDEVAKLLTSFNLLVDQRQEAERALRKSNDIFQTILLSITESIFLFDAAKNLVAINPVGAKRLGADAAELLGKNLVELFPPQLARQREVIVDNVFMTAEPLIHEDSRDGRIYSNAHYPVLSKTGKIEALVVVATDITERTRAHDLLEAERRLAQSTLNSLDEQVCVVDAHGTILMVNRAWQDFVRGHSENPLRLGVGANYLAICEAAMGLSGEYARAFSAGLSGVLSGGKELFSLEYPCLCGSTQRFFIVKILRSPSADGERAVIAHLDITERKQMEDQLRELATTDALTGLPNRRSFLAHVSEELHRIGRIPHAQAAVLMVDIDHFKQVNDTYGHATGDAALRLFAVTLGQVSRDVDMKGRLGGEEFGLLLPGSDLIAAQIVAERLRMLVAETPLIQETTTIYITVSIGISLLTTSDGNVDAVLNRADQALYRAKKSGRNRVAV</sequence>
<dbReference type="FunFam" id="3.30.70.270:FF:000001">
    <property type="entry name" value="Diguanylate cyclase domain protein"/>
    <property type="match status" value="1"/>
</dbReference>
<dbReference type="PROSITE" id="PS50887">
    <property type="entry name" value="GGDEF"/>
    <property type="match status" value="1"/>
</dbReference>
<dbReference type="PANTHER" id="PTHR44757">
    <property type="entry name" value="DIGUANYLATE CYCLASE DGCP"/>
    <property type="match status" value="1"/>
</dbReference>
<feature type="transmembrane region" description="Helical" evidence="6">
    <location>
        <begin position="293"/>
        <end position="317"/>
    </location>
</feature>
<dbReference type="RefSeq" id="WP_188564607.1">
    <property type="nucleotide sequence ID" value="NZ_BMED01000001.1"/>
</dbReference>
<dbReference type="InterPro" id="IPR033479">
    <property type="entry name" value="dCache_1"/>
</dbReference>
<comment type="subcellular location">
    <subcellularLocation>
        <location evidence="1">Cell membrane</location>
        <topology evidence="1">Multi-pass membrane protein</topology>
    </subcellularLocation>
</comment>
<evidence type="ECO:0000256" key="2">
    <source>
        <dbReference type="ARBA" id="ARBA00022475"/>
    </source>
</evidence>
<evidence type="ECO:0000256" key="1">
    <source>
        <dbReference type="ARBA" id="ARBA00004651"/>
    </source>
</evidence>
<gene>
    <name evidence="11" type="ORF">GCM10011396_07370</name>
</gene>
<evidence type="ECO:0000259" key="9">
    <source>
        <dbReference type="PROSITE" id="PS50885"/>
    </source>
</evidence>
<keyword evidence="5 6" id="KW-0472">Membrane</keyword>
<dbReference type="PANTHER" id="PTHR44757:SF2">
    <property type="entry name" value="BIOFILM ARCHITECTURE MAINTENANCE PROTEIN MBAA"/>
    <property type="match status" value="1"/>
</dbReference>
<evidence type="ECO:0000259" key="7">
    <source>
        <dbReference type="PROSITE" id="PS50112"/>
    </source>
</evidence>
<dbReference type="InterPro" id="IPR013656">
    <property type="entry name" value="PAS_4"/>
</dbReference>
<keyword evidence="3 6" id="KW-0812">Transmembrane</keyword>
<evidence type="ECO:0000256" key="6">
    <source>
        <dbReference type="SAM" id="Phobius"/>
    </source>
</evidence>
<dbReference type="Pfam" id="PF08448">
    <property type="entry name" value="PAS_4"/>
    <property type="match status" value="1"/>
</dbReference>
<dbReference type="GO" id="GO:0005886">
    <property type="term" value="C:plasma membrane"/>
    <property type="evidence" value="ECO:0007669"/>
    <property type="project" value="UniProtKB-SubCell"/>
</dbReference>
<feature type="transmembrane region" description="Helical" evidence="6">
    <location>
        <begin position="16"/>
        <end position="36"/>
    </location>
</feature>
<reference evidence="11" key="2">
    <citation type="submission" date="2020-09" db="EMBL/GenBank/DDBJ databases">
        <authorList>
            <person name="Sun Q."/>
            <person name="Zhou Y."/>
        </authorList>
    </citation>
    <scope>NUCLEOTIDE SEQUENCE</scope>
    <source>
        <strain evidence="11">CGMCC 1.10998</strain>
    </source>
</reference>
<evidence type="ECO:0000259" key="8">
    <source>
        <dbReference type="PROSITE" id="PS50113"/>
    </source>
</evidence>
<dbReference type="Gene3D" id="3.30.450.20">
    <property type="entry name" value="PAS domain"/>
    <property type="match status" value="3"/>
</dbReference>